<dbReference type="Gene3D" id="3.40.190.10">
    <property type="entry name" value="Periplasmic binding protein-like II"/>
    <property type="match status" value="2"/>
</dbReference>
<evidence type="ECO:0000256" key="3">
    <source>
        <dbReference type="ARBA" id="ARBA00023125"/>
    </source>
</evidence>
<dbReference type="InterPro" id="IPR036388">
    <property type="entry name" value="WH-like_DNA-bd_sf"/>
</dbReference>
<dbReference type="Gene3D" id="1.10.10.10">
    <property type="entry name" value="Winged helix-like DNA-binding domain superfamily/Winged helix DNA-binding domain"/>
    <property type="match status" value="1"/>
</dbReference>
<dbReference type="SUPFAM" id="SSF46785">
    <property type="entry name" value="Winged helix' DNA-binding domain"/>
    <property type="match status" value="1"/>
</dbReference>
<gene>
    <name evidence="6" type="ORF">HNP52_004040</name>
</gene>
<evidence type="ECO:0000313" key="7">
    <source>
        <dbReference type="Proteomes" id="UP000575241"/>
    </source>
</evidence>
<evidence type="ECO:0000259" key="5">
    <source>
        <dbReference type="PROSITE" id="PS50931"/>
    </source>
</evidence>
<evidence type="ECO:0000313" key="6">
    <source>
        <dbReference type="EMBL" id="MBB4840943.1"/>
    </source>
</evidence>
<reference evidence="6 7" key="1">
    <citation type="submission" date="2020-08" db="EMBL/GenBank/DDBJ databases">
        <title>Functional genomics of gut bacteria from endangered species of beetles.</title>
        <authorList>
            <person name="Carlos-Shanley C."/>
        </authorList>
    </citation>
    <scope>NUCLEOTIDE SEQUENCE [LARGE SCALE GENOMIC DNA]</scope>
    <source>
        <strain evidence="6 7">S00224</strain>
    </source>
</reference>
<sequence length="319" mass="34787">MVDLALDLRNIRAVIVAAEQGSLRKAAPVLGASQSAITRRIQILERRLGYELLERDYRGTRLTSAGAEFLKAVGPSLVQFDRAIQLGAAAHGGDSGALRVGVLAPVPSGCLFDLFQRFREGSKGVKLILQEGTGEENLLRLTLGQLDMSLIVQDDGFEGYERIDLWREQLVIALPSGHALTRYDSVRWEDLRRETFVISKGGPGPDLARHLQQRLRAPGVEPDIEYQDIGHPGVISLVRMGFGITLICAAAVDPSSPGLEIRPLVGGFDTVGLGAVWSRNNSNRALRRLLSLMREKVRSCVRSEALAVPPAPTVLGRWS</sequence>
<dbReference type="GO" id="GO:0032993">
    <property type="term" value="C:protein-DNA complex"/>
    <property type="evidence" value="ECO:0007669"/>
    <property type="project" value="TreeGrafter"/>
</dbReference>
<keyword evidence="7" id="KW-1185">Reference proteome</keyword>
<keyword evidence="2" id="KW-0805">Transcription regulation</keyword>
<comment type="similarity">
    <text evidence="1">Belongs to the LysR transcriptional regulatory family.</text>
</comment>
<organism evidence="6 7">
    <name type="scientific">Sphingomonas kyeonggiensis</name>
    <dbReference type="NCBI Taxonomy" id="1268553"/>
    <lineage>
        <taxon>Bacteria</taxon>
        <taxon>Pseudomonadati</taxon>
        <taxon>Pseudomonadota</taxon>
        <taxon>Alphaproteobacteria</taxon>
        <taxon>Sphingomonadales</taxon>
        <taxon>Sphingomonadaceae</taxon>
        <taxon>Sphingomonas</taxon>
    </lineage>
</organism>
<dbReference type="Pfam" id="PF00126">
    <property type="entry name" value="HTH_1"/>
    <property type="match status" value="1"/>
</dbReference>
<evidence type="ECO:0000256" key="2">
    <source>
        <dbReference type="ARBA" id="ARBA00023015"/>
    </source>
</evidence>
<dbReference type="PROSITE" id="PS50931">
    <property type="entry name" value="HTH_LYSR"/>
    <property type="match status" value="1"/>
</dbReference>
<dbReference type="PANTHER" id="PTHR30346:SF0">
    <property type="entry name" value="HCA OPERON TRANSCRIPTIONAL ACTIVATOR HCAR"/>
    <property type="match status" value="1"/>
</dbReference>
<dbReference type="Pfam" id="PF03466">
    <property type="entry name" value="LysR_substrate"/>
    <property type="match status" value="1"/>
</dbReference>
<dbReference type="CDD" id="cd08414">
    <property type="entry name" value="PBP2_LTTR_aromatics_like"/>
    <property type="match status" value="1"/>
</dbReference>
<dbReference type="Proteomes" id="UP000575241">
    <property type="component" value="Unassembled WGS sequence"/>
</dbReference>
<feature type="domain" description="HTH lysR-type" evidence="5">
    <location>
        <begin position="6"/>
        <end position="63"/>
    </location>
</feature>
<dbReference type="RefSeq" id="WP_184169796.1">
    <property type="nucleotide sequence ID" value="NZ_JACHLN010000004.1"/>
</dbReference>
<name>A0A7W7K5D4_9SPHN</name>
<comment type="caution">
    <text evidence="6">The sequence shown here is derived from an EMBL/GenBank/DDBJ whole genome shotgun (WGS) entry which is preliminary data.</text>
</comment>
<dbReference type="GO" id="GO:0003677">
    <property type="term" value="F:DNA binding"/>
    <property type="evidence" value="ECO:0007669"/>
    <property type="project" value="UniProtKB-KW"/>
</dbReference>
<evidence type="ECO:0000256" key="4">
    <source>
        <dbReference type="ARBA" id="ARBA00023163"/>
    </source>
</evidence>
<evidence type="ECO:0000256" key="1">
    <source>
        <dbReference type="ARBA" id="ARBA00009437"/>
    </source>
</evidence>
<dbReference type="GO" id="GO:0003700">
    <property type="term" value="F:DNA-binding transcription factor activity"/>
    <property type="evidence" value="ECO:0007669"/>
    <property type="project" value="InterPro"/>
</dbReference>
<protein>
    <submittedName>
        <fullName evidence="6">DNA-binding transcriptional LysR family regulator</fullName>
    </submittedName>
</protein>
<dbReference type="SUPFAM" id="SSF53850">
    <property type="entry name" value="Periplasmic binding protein-like II"/>
    <property type="match status" value="1"/>
</dbReference>
<dbReference type="PANTHER" id="PTHR30346">
    <property type="entry name" value="TRANSCRIPTIONAL DUAL REGULATOR HCAR-RELATED"/>
    <property type="match status" value="1"/>
</dbReference>
<keyword evidence="3 6" id="KW-0238">DNA-binding</keyword>
<keyword evidence="4" id="KW-0804">Transcription</keyword>
<proteinExistence type="inferred from homology"/>
<dbReference type="InterPro" id="IPR036390">
    <property type="entry name" value="WH_DNA-bd_sf"/>
</dbReference>
<accession>A0A7W7K5D4</accession>
<dbReference type="InterPro" id="IPR000847">
    <property type="entry name" value="LysR_HTH_N"/>
</dbReference>
<dbReference type="EMBL" id="JACHLN010000004">
    <property type="protein sequence ID" value="MBB4840943.1"/>
    <property type="molecule type" value="Genomic_DNA"/>
</dbReference>
<dbReference type="InterPro" id="IPR005119">
    <property type="entry name" value="LysR_subst-bd"/>
</dbReference>
<dbReference type="AlphaFoldDB" id="A0A7W7K5D4"/>